<dbReference type="EMBL" id="RCTY01000011">
    <property type="protein sequence ID" value="ROU08584.1"/>
    <property type="molecule type" value="Genomic_DNA"/>
</dbReference>
<dbReference type="InterPro" id="IPR050491">
    <property type="entry name" value="AmpC-like"/>
</dbReference>
<feature type="region of interest" description="Disordered" evidence="1">
    <location>
        <begin position="18"/>
        <end position="46"/>
    </location>
</feature>
<dbReference type="PANTHER" id="PTHR46825">
    <property type="entry name" value="D-ALANYL-D-ALANINE-CARBOXYPEPTIDASE/ENDOPEPTIDASE AMPH"/>
    <property type="match status" value="1"/>
</dbReference>
<dbReference type="GO" id="GO:0016787">
    <property type="term" value="F:hydrolase activity"/>
    <property type="evidence" value="ECO:0007669"/>
    <property type="project" value="UniProtKB-KW"/>
</dbReference>
<gene>
    <name evidence="3" type="ORF">D9T17_03655</name>
</gene>
<comment type="caution">
    <text evidence="3">The sequence shown here is derived from an EMBL/GenBank/DDBJ whole genome shotgun (WGS) entry which is preliminary data.</text>
</comment>
<keyword evidence="3" id="KW-0378">Hydrolase</keyword>
<sequence>MLANRRGRRVRRLWKCKTGRSARARMPARGRPPASASGFGRARRGRRRARQAWPKILALVVVELVAEVVAEVRGRNSRPKLPAETPGRNSRPKLPAETPGRNSRPKFLDRNPWPKVAGTSGGSGRRRGAVNVRCCAPANGVVMPPARSMLLSAACAALLSGLALAPAPVSAAAPAPAAAQAAEDAELRALADRLLAQNAPAGAPGIAVLVARGDRVLYRGARGLAEVELGVPLSPDQVFRIGSVTKQFAAAGLLKLVEAGKVGLDDPLSKYVKDYPNGDAIRVRQLLDHTSGVKSYTGIDGYMHESIKRELNTRELIAVFKDLPADFAPGQDFRYNNSGYVLLGAVIEAASGRPWHEYLRETLLQPLGLEHTRYGDVRSLIPGMVAGYARRDGAVLPMAFLDMSQPHAAGALVSTLDDLWRWNRALHGGRVLSAQHYREMTTAHGKARHGEYGYGYGIGRMPMHGRLTYAHGGGIFGFASYLLYEPTSATTVAVLSNDESGAPGGIGLEAIARQLGAMAMGAPYPPARAVPVDAAALASAEGVYRLDPQRAWALRADAGSLAVQRIGGGAAQRLTPVAADTFVYPDGIARLRLERDGAGKVAAMRYFADGEGESERSARSEEPLPAR</sequence>
<dbReference type="Proteomes" id="UP000275910">
    <property type="component" value="Unassembled WGS sequence"/>
</dbReference>
<evidence type="ECO:0000313" key="4">
    <source>
        <dbReference type="Proteomes" id="UP000275910"/>
    </source>
</evidence>
<evidence type="ECO:0000259" key="2">
    <source>
        <dbReference type="Pfam" id="PF00144"/>
    </source>
</evidence>
<proteinExistence type="predicted"/>
<dbReference type="InterPro" id="IPR001466">
    <property type="entry name" value="Beta-lactam-related"/>
</dbReference>
<dbReference type="PANTHER" id="PTHR46825:SF9">
    <property type="entry name" value="BETA-LACTAMASE-RELATED DOMAIN-CONTAINING PROTEIN"/>
    <property type="match status" value="1"/>
</dbReference>
<dbReference type="Pfam" id="PF00144">
    <property type="entry name" value="Beta-lactamase"/>
    <property type="match status" value="1"/>
</dbReference>
<feature type="domain" description="Beta-lactamase-related" evidence="2">
    <location>
        <begin position="200"/>
        <end position="505"/>
    </location>
</feature>
<reference evidence="3 4" key="1">
    <citation type="submission" date="2018-10" db="EMBL/GenBank/DDBJ databases">
        <title>The genome of Lysobacter enzymogenes OH11.</title>
        <authorList>
            <person name="Liu F."/>
            <person name="Zhao Y."/>
            <person name="Qian G."/>
            <person name="Chen Y."/>
            <person name="Xu H."/>
        </authorList>
    </citation>
    <scope>NUCLEOTIDE SEQUENCE [LARGE SCALE GENOMIC DNA]</scope>
    <source>
        <strain evidence="3 4">OH11</strain>
    </source>
</reference>
<protein>
    <submittedName>
        <fullName evidence="3">Class A beta-lactamase-related serine hydrolase</fullName>
    </submittedName>
</protein>
<evidence type="ECO:0000313" key="3">
    <source>
        <dbReference type="EMBL" id="ROU08584.1"/>
    </source>
</evidence>
<dbReference type="Gene3D" id="3.40.710.10">
    <property type="entry name" value="DD-peptidase/beta-lactamase superfamily"/>
    <property type="match status" value="1"/>
</dbReference>
<evidence type="ECO:0000256" key="1">
    <source>
        <dbReference type="SAM" id="MobiDB-lite"/>
    </source>
</evidence>
<feature type="compositionally biased region" description="Basic residues" evidence="1">
    <location>
        <begin position="18"/>
        <end position="28"/>
    </location>
</feature>
<organism evidence="3 4">
    <name type="scientific">Lysobacter enzymogenes</name>
    <dbReference type="NCBI Taxonomy" id="69"/>
    <lineage>
        <taxon>Bacteria</taxon>
        <taxon>Pseudomonadati</taxon>
        <taxon>Pseudomonadota</taxon>
        <taxon>Gammaproteobacteria</taxon>
        <taxon>Lysobacterales</taxon>
        <taxon>Lysobacteraceae</taxon>
        <taxon>Lysobacter</taxon>
    </lineage>
</organism>
<feature type="region of interest" description="Disordered" evidence="1">
    <location>
        <begin position="76"/>
        <end position="128"/>
    </location>
</feature>
<dbReference type="SUPFAM" id="SSF56601">
    <property type="entry name" value="beta-lactamase/transpeptidase-like"/>
    <property type="match status" value="1"/>
</dbReference>
<dbReference type="InterPro" id="IPR012338">
    <property type="entry name" value="Beta-lactam/transpept-like"/>
</dbReference>
<feature type="compositionally biased region" description="Low complexity" evidence="1">
    <location>
        <begin position="29"/>
        <end position="40"/>
    </location>
</feature>
<name>A0A3N2RMF8_LYSEN</name>
<dbReference type="AlphaFoldDB" id="A0A3N2RMF8"/>
<accession>A0A3N2RMF8</accession>